<evidence type="ECO:0000256" key="1">
    <source>
        <dbReference type="ARBA" id="ARBA00009589"/>
    </source>
</evidence>
<evidence type="ECO:0000313" key="9">
    <source>
        <dbReference type="WBParaSite" id="PgR011_g099_t01"/>
    </source>
</evidence>
<dbReference type="CDD" id="cd07522">
    <property type="entry name" value="HAD_cN-II"/>
    <property type="match status" value="1"/>
</dbReference>
<keyword evidence="8" id="KW-1185">Reference proteome</keyword>
<evidence type="ECO:0000256" key="6">
    <source>
        <dbReference type="PIRSR" id="PIRSR017434-2"/>
    </source>
</evidence>
<keyword evidence="2 6" id="KW-0479">Metal-binding</keyword>
<keyword evidence="3" id="KW-0378">Hydrolase</keyword>
<feature type="active site" description="Proton donor" evidence="5">
    <location>
        <position position="36"/>
    </location>
</feature>
<dbReference type="PANTHER" id="PTHR12103">
    <property type="entry name" value="5'-NUCLEOTIDASE DOMAIN-CONTAINING"/>
    <property type="match status" value="1"/>
</dbReference>
<evidence type="ECO:0000256" key="4">
    <source>
        <dbReference type="ARBA" id="ARBA00022842"/>
    </source>
</evidence>
<keyword evidence="4 6" id="KW-0460">Magnesium</keyword>
<dbReference type="GO" id="GO:0046872">
    <property type="term" value="F:metal ion binding"/>
    <property type="evidence" value="ECO:0007669"/>
    <property type="project" value="UniProtKB-KW"/>
</dbReference>
<feature type="region of interest" description="Disordered" evidence="7">
    <location>
        <begin position="473"/>
        <end position="521"/>
    </location>
</feature>
<feature type="binding site" evidence="6">
    <location>
        <position position="36"/>
    </location>
    <ligand>
        <name>GMP</name>
        <dbReference type="ChEBI" id="CHEBI:58115"/>
    </ligand>
</feature>
<dbReference type="NCBIfam" id="TIGR02244">
    <property type="entry name" value="HAD-IG-Ncltidse"/>
    <property type="match status" value="1"/>
</dbReference>
<dbReference type="Proteomes" id="UP000887569">
    <property type="component" value="Unplaced"/>
</dbReference>
<feature type="binding site" evidence="6">
    <location>
        <position position="34"/>
    </location>
    <ligand>
        <name>Mg(2+)</name>
        <dbReference type="ChEBI" id="CHEBI:18420"/>
    </ligand>
</feature>
<evidence type="ECO:0000313" key="8">
    <source>
        <dbReference type="Proteomes" id="UP000887569"/>
    </source>
</evidence>
<evidence type="ECO:0000256" key="2">
    <source>
        <dbReference type="ARBA" id="ARBA00022723"/>
    </source>
</evidence>
<name>A0A915AND7_PARUN</name>
<dbReference type="AlphaFoldDB" id="A0A915AND7"/>
<feature type="binding site" evidence="6">
    <location>
        <position position="328"/>
    </location>
    <ligand>
        <name>Mg(2+)</name>
        <dbReference type="ChEBI" id="CHEBI:18420"/>
    </ligand>
</feature>
<comment type="similarity">
    <text evidence="1">Belongs to the 5'(3')-deoxyribonucleotidase family.</text>
</comment>
<dbReference type="Gene3D" id="3.40.50.1000">
    <property type="entry name" value="HAD superfamily/HAD-like"/>
    <property type="match status" value="1"/>
</dbReference>
<dbReference type="PIRSF" id="PIRSF017434">
    <property type="entry name" value="Purine_5'-nucleotidase"/>
    <property type="match status" value="1"/>
</dbReference>
<feature type="active site" description="Nucleophile" evidence="5">
    <location>
        <position position="34"/>
    </location>
</feature>
<evidence type="ECO:0000256" key="5">
    <source>
        <dbReference type="PIRSR" id="PIRSR017434-1"/>
    </source>
</evidence>
<sequence>MARSAKEPSERNAFQRVFVNRSVCLEKIRFYGFDMDYTLAMYRSPDFEDLLYRQILERMIFMGYPEQLRNFNYDPTFAIRGLWFDQKYGNLLKVDGFGNILVGVHGLHFLKPAEIKSMYPGKFLAMNADPERVVIMNSLFNMADTYALATLIDYFDNKSEYKRKDDRTGVQLDNITISYKSIAQDTHSAVSYVHQDNESTLKNYVLKNIQKYIIKDPRITILLRQLQKHGAKTFLLTNSSYYYTNGVMKYLIGDSWTSYFDVTFVDAKKPLWFAQGTALRQVDPATGTPKLGIHHGPATKGQVFAGGNSDVLRNMFMAQGKNVMYIGDHLFGDVLKSKKTKGWRTFLVVPELGQEISIWADRHAHFEKLVSLSKEMEELYSQLGVESEISCKPDIQSNLKQIREITQEMDQSYSKMGSLFRSGSRTTFFATQVERFADLYSSSCYNLIYYPQFYFFRAAMTLMPHESTVDHVSRKMQPKVPSLPSQSPNSSNGWTYCHEEDDAPISEEGVIQLADNSKKSE</sequence>
<proteinExistence type="inferred from homology"/>
<comment type="cofactor">
    <cofactor evidence="6">
        <name>Mg(2+)</name>
        <dbReference type="ChEBI" id="CHEBI:18420"/>
    </cofactor>
    <text evidence="6">Binds 1 Mg(2+) ion per subunit.</text>
</comment>
<dbReference type="SUPFAM" id="SSF56784">
    <property type="entry name" value="HAD-like"/>
    <property type="match status" value="1"/>
</dbReference>
<evidence type="ECO:0000256" key="3">
    <source>
        <dbReference type="ARBA" id="ARBA00022801"/>
    </source>
</evidence>
<reference evidence="9" key="1">
    <citation type="submission" date="2022-11" db="UniProtKB">
        <authorList>
            <consortium name="WormBaseParasite"/>
        </authorList>
    </citation>
    <scope>IDENTIFICATION</scope>
</reference>
<dbReference type="InterPro" id="IPR016695">
    <property type="entry name" value="Pur_nucleotidase"/>
</dbReference>
<protein>
    <submittedName>
        <fullName evidence="9">Tyrosine-protein phosphatase non-receptor type 9</fullName>
    </submittedName>
</protein>
<dbReference type="InterPro" id="IPR036412">
    <property type="entry name" value="HAD-like_sf"/>
</dbReference>
<dbReference type="InterPro" id="IPR008380">
    <property type="entry name" value="HAD-SF_hydro_IG_5-nucl"/>
</dbReference>
<dbReference type="PANTHER" id="PTHR12103:SF15">
    <property type="entry name" value="CYTOSOLIC PURINE 5'-NUCLEOTIDASE"/>
    <property type="match status" value="1"/>
</dbReference>
<dbReference type="Pfam" id="PF05761">
    <property type="entry name" value="5_nucleotid"/>
    <property type="match status" value="1"/>
</dbReference>
<dbReference type="WBParaSite" id="PgR011_g099_t01">
    <property type="protein sequence ID" value="PgR011_g099_t01"/>
    <property type="gene ID" value="PgR011_g099"/>
</dbReference>
<evidence type="ECO:0000256" key="7">
    <source>
        <dbReference type="SAM" id="MobiDB-lite"/>
    </source>
</evidence>
<dbReference type="GO" id="GO:0008253">
    <property type="term" value="F:5'-nucleotidase activity"/>
    <property type="evidence" value="ECO:0007669"/>
    <property type="project" value="TreeGrafter"/>
</dbReference>
<feature type="compositionally biased region" description="Low complexity" evidence="7">
    <location>
        <begin position="482"/>
        <end position="492"/>
    </location>
</feature>
<organism evidence="8 9">
    <name type="scientific">Parascaris univalens</name>
    <name type="common">Nematode worm</name>
    <dbReference type="NCBI Taxonomy" id="6257"/>
    <lineage>
        <taxon>Eukaryota</taxon>
        <taxon>Metazoa</taxon>
        <taxon>Ecdysozoa</taxon>
        <taxon>Nematoda</taxon>
        <taxon>Chromadorea</taxon>
        <taxon>Rhabditida</taxon>
        <taxon>Spirurina</taxon>
        <taxon>Ascaridomorpha</taxon>
        <taxon>Ascaridoidea</taxon>
        <taxon>Ascarididae</taxon>
        <taxon>Parascaris</taxon>
    </lineage>
</organism>
<accession>A0A915AND7</accession>
<dbReference type="InterPro" id="IPR023214">
    <property type="entry name" value="HAD_sf"/>
</dbReference>